<keyword evidence="1" id="KW-0812">Transmembrane</keyword>
<evidence type="ECO:0000313" key="3">
    <source>
        <dbReference type="Proteomes" id="UP000190641"/>
    </source>
</evidence>
<feature type="transmembrane region" description="Helical" evidence="1">
    <location>
        <begin position="39"/>
        <end position="58"/>
    </location>
</feature>
<protein>
    <submittedName>
        <fullName evidence="2">Uncharacterized protein</fullName>
    </submittedName>
</protein>
<dbReference type="AlphaFoldDB" id="A0A9X6BA52"/>
<keyword evidence="1" id="KW-1133">Transmembrane helix</keyword>
<feature type="transmembrane region" description="Helical" evidence="1">
    <location>
        <begin position="70"/>
        <end position="85"/>
    </location>
</feature>
<dbReference type="EMBL" id="MUAU01000150">
    <property type="protein sequence ID" value="OOR71993.1"/>
    <property type="molecule type" value="Genomic_DNA"/>
</dbReference>
<evidence type="ECO:0000256" key="1">
    <source>
        <dbReference type="SAM" id="Phobius"/>
    </source>
</evidence>
<feature type="transmembrane region" description="Helical" evidence="1">
    <location>
        <begin position="12"/>
        <end position="33"/>
    </location>
</feature>
<accession>A0A9X6BA52</accession>
<sequence>MKNHQKGKDMFKISCNLGVFGYTFFLGSMYTYVYFSGEMLLAVCIYAMIGSVLLTIQYHLLRQLGLKERLFEIMLVLIFQAYSMFFKHDNINIVAVVTCIIGVTCVLINHKKVKKVYR</sequence>
<dbReference type="RefSeq" id="WP_078187472.1">
    <property type="nucleotide sequence ID" value="NZ_MUAU01000150.1"/>
</dbReference>
<comment type="caution">
    <text evidence="2">The sequence shown here is derived from an EMBL/GenBank/DDBJ whole genome shotgun (WGS) entry which is preliminary data.</text>
</comment>
<keyword evidence="1" id="KW-0472">Membrane</keyword>
<evidence type="ECO:0000313" key="2">
    <source>
        <dbReference type="EMBL" id="OOR71993.1"/>
    </source>
</evidence>
<dbReference type="Proteomes" id="UP000190641">
    <property type="component" value="Unassembled WGS sequence"/>
</dbReference>
<proteinExistence type="predicted"/>
<name>A0A9X6BA52_BACCE</name>
<reference evidence="2 3" key="1">
    <citation type="submission" date="2017-01" db="EMBL/GenBank/DDBJ databases">
        <title>Bacillus cereus isolates.</title>
        <authorList>
            <person name="Beno S.M."/>
        </authorList>
    </citation>
    <scope>NUCLEOTIDE SEQUENCE [LARGE SCALE GENOMIC DNA]</scope>
    <source>
        <strain evidence="2 3">FSL K6-1030</strain>
    </source>
</reference>
<feature type="transmembrane region" description="Helical" evidence="1">
    <location>
        <begin position="91"/>
        <end position="109"/>
    </location>
</feature>
<organism evidence="2 3">
    <name type="scientific">Bacillus cereus</name>
    <dbReference type="NCBI Taxonomy" id="1396"/>
    <lineage>
        <taxon>Bacteria</taxon>
        <taxon>Bacillati</taxon>
        <taxon>Bacillota</taxon>
        <taxon>Bacilli</taxon>
        <taxon>Bacillales</taxon>
        <taxon>Bacillaceae</taxon>
        <taxon>Bacillus</taxon>
        <taxon>Bacillus cereus group</taxon>
    </lineage>
</organism>
<gene>
    <name evidence="2" type="ORF">BLX06_27440</name>
</gene>